<keyword evidence="3" id="KW-1185">Reference proteome</keyword>
<accession>A0A510DY33</accession>
<dbReference type="EMBL" id="AP018930">
    <property type="protein sequence ID" value="BBG27881.1"/>
    <property type="molecule type" value="Genomic_DNA"/>
</dbReference>
<dbReference type="PANTHER" id="PTHR42244">
    <property type="entry name" value="ANTITOXIN VAPB3-RELATED"/>
    <property type="match status" value="1"/>
</dbReference>
<evidence type="ECO:0000313" key="4">
    <source>
        <dbReference type="Proteomes" id="UP000325030"/>
    </source>
</evidence>
<reference evidence="4" key="1">
    <citation type="submission" date="2018-09" db="EMBL/GenBank/DDBJ databases">
        <title>Complete Genome Sequencing of Sulfolobus sp. JCM 16834.</title>
        <authorList>
            <person name="Kato S."/>
            <person name="Itoh T."/>
            <person name="Ohkuma M."/>
        </authorList>
    </citation>
    <scope>NUCLEOTIDE SEQUENCE [LARGE SCALE GENOMIC DNA]</scope>
    <source>
        <strain evidence="4">IC-007</strain>
    </source>
</reference>
<organism evidence="1 3">
    <name type="scientific">Sulfuracidifex tepidarius</name>
    <dbReference type="NCBI Taxonomy" id="1294262"/>
    <lineage>
        <taxon>Archaea</taxon>
        <taxon>Thermoproteota</taxon>
        <taxon>Thermoprotei</taxon>
        <taxon>Sulfolobales</taxon>
        <taxon>Sulfolobaceae</taxon>
        <taxon>Sulfuracidifex</taxon>
    </lineage>
</organism>
<evidence type="ECO:0008006" key="5">
    <source>
        <dbReference type="Google" id="ProtNLM"/>
    </source>
</evidence>
<dbReference type="Proteomes" id="UP000325030">
    <property type="component" value="Chromosome"/>
</dbReference>
<gene>
    <name evidence="1" type="ORF">IC006_2434</name>
    <name evidence="2" type="ORF">IC007_2436</name>
</gene>
<proteinExistence type="predicted"/>
<dbReference type="STRING" id="1294262.GCA_001316085_03137"/>
<evidence type="ECO:0000313" key="3">
    <source>
        <dbReference type="Proteomes" id="UP000322983"/>
    </source>
</evidence>
<dbReference type="InterPro" id="IPR039709">
    <property type="entry name" value="VapB3-like"/>
</dbReference>
<name>A0A510DY33_9CREN</name>
<evidence type="ECO:0000313" key="1">
    <source>
        <dbReference type="EMBL" id="BBG25099.1"/>
    </source>
</evidence>
<dbReference type="PANTHER" id="PTHR42244:SF2">
    <property type="entry name" value="ANTITOXIN VAPB3-RELATED"/>
    <property type="match status" value="1"/>
</dbReference>
<evidence type="ECO:0000313" key="2">
    <source>
        <dbReference type="EMBL" id="BBG27881.1"/>
    </source>
</evidence>
<dbReference type="OrthoDB" id="42667at2157"/>
<accession>A0A510E5S8</accession>
<dbReference type="RefSeq" id="WP_054846924.1">
    <property type="nucleotide sequence ID" value="NZ_AP018929.1"/>
</dbReference>
<reference evidence="1 3" key="2">
    <citation type="journal article" date="2020" name="Int. J. Syst. Evol. Microbiol.">
        <title>Sulfuracidifex tepidarius gen. nov., sp. nov. and transfer of Sulfolobus metallicus Huber and Stetter 1992 to the genus Sulfuracidifex as Sulfuracidifex metallicus comb. nov.</title>
        <authorList>
            <person name="Itoh T."/>
            <person name="Miura T."/>
            <person name="Sakai H.D."/>
            <person name="Kato S."/>
            <person name="Ohkuma M."/>
            <person name="Takashina T."/>
        </authorList>
    </citation>
    <scope>NUCLEOTIDE SEQUENCE [LARGE SCALE GENOMIC DNA]</scope>
    <source>
        <strain evidence="1 3">IC-006</strain>
        <strain evidence="2">IC-007</strain>
    </source>
</reference>
<dbReference type="AlphaFoldDB" id="A0A510DY33"/>
<protein>
    <recommendedName>
        <fullName evidence="5">VapB-type antitoxin</fullName>
    </recommendedName>
</protein>
<dbReference type="GeneID" id="41718730"/>
<sequence>MSTVISVRIKKEVKEELERYGINIDKEVREFLEELYLKVKAKEYVNSWAKLLENVKPSEKGFSETSVREDRESH</sequence>
<dbReference type="KEGG" id="step:IC006_2434"/>
<dbReference type="EMBL" id="AP018929">
    <property type="protein sequence ID" value="BBG25099.1"/>
    <property type="molecule type" value="Genomic_DNA"/>
</dbReference>
<dbReference type="Proteomes" id="UP000322983">
    <property type="component" value="Chromosome"/>
</dbReference>